<evidence type="ECO:0000313" key="3">
    <source>
        <dbReference type="Proteomes" id="UP001151760"/>
    </source>
</evidence>
<sequence>MMLAKALSRKKHQFVNNNGLKEELDATMVFMAKIKNVLSDSDESSLSVNDTDEEVPYYSFISKSENDDANTLYYYDKSEFNYCLLADNNDDKEIFHDKVEFDHDNVADNLFDSKHDHNNLQSDDNKLLSDHNKSKGKHHVTNHGIVKFMKK</sequence>
<accession>A0ABQ5EFZ7</accession>
<name>A0ABQ5EFZ7_9ASTR</name>
<feature type="compositionally biased region" description="Basic and acidic residues" evidence="1">
    <location>
        <begin position="114"/>
        <end position="133"/>
    </location>
</feature>
<dbReference type="EMBL" id="BQNB010016270">
    <property type="protein sequence ID" value="GJT49839.1"/>
    <property type="molecule type" value="Genomic_DNA"/>
</dbReference>
<gene>
    <name evidence="2" type="ORF">Tco_0975996</name>
</gene>
<protein>
    <submittedName>
        <fullName evidence="2">Uncharacterized protein</fullName>
    </submittedName>
</protein>
<keyword evidence="3" id="KW-1185">Reference proteome</keyword>
<reference evidence="2" key="2">
    <citation type="submission" date="2022-01" db="EMBL/GenBank/DDBJ databases">
        <authorList>
            <person name="Yamashiro T."/>
            <person name="Shiraishi A."/>
            <person name="Satake H."/>
            <person name="Nakayama K."/>
        </authorList>
    </citation>
    <scope>NUCLEOTIDE SEQUENCE</scope>
</reference>
<dbReference type="Proteomes" id="UP001151760">
    <property type="component" value="Unassembled WGS sequence"/>
</dbReference>
<proteinExistence type="predicted"/>
<evidence type="ECO:0000256" key="1">
    <source>
        <dbReference type="SAM" id="MobiDB-lite"/>
    </source>
</evidence>
<evidence type="ECO:0000313" key="2">
    <source>
        <dbReference type="EMBL" id="GJT49839.1"/>
    </source>
</evidence>
<organism evidence="2 3">
    <name type="scientific">Tanacetum coccineum</name>
    <dbReference type="NCBI Taxonomy" id="301880"/>
    <lineage>
        <taxon>Eukaryota</taxon>
        <taxon>Viridiplantae</taxon>
        <taxon>Streptophyta</taxon>
        <taxon>Embryophyta</taxon>
        <taxon>Tracheophyta</taxon>
        <taxon>Spermatophyta</taxon>
        <taxon>Magnoliopsida</taxon>
        <taxon>eudicotyledons</taxon>
        <taxon>Gunneridae</taxon>
        <taxon>Pentapetalae</taxon>
        <taxon>asterids</taxon>
        <taxon>campanulids</taxon>
        <taxon>Asterales</taxon>
        <taxon>Asteraceae</taxon>
        <taxon>Asteroideae</taxon>
        <taxon>Anthemideae</taxon>
        <taxon>Anthemidinae</taxon>
        <taxon>Tanacetum</taxon>
    </lineage>
</organism>
<reference evidence="2" key="1">
    <citation type="journal article" date="2022" name="Int. J. Mol. Sci.">
        <title>Draft Genome of Tanacetum Coccineum: Genomic Comparison of Closely Related Tanacetum-Family Plants.</title>
        <authorList>
            <person name="Yamashiro T."/>
            <person name="Shiraishi A."/>
            <person name="Nakayama K."/>
            <person name="Satake H."/>
        </authorList>
    </citation>
    <scope>NUCLEOTIDE SEQUENCE</scope>
</reference>
<comment type="caution">
    <text evidence="2">The sequence shown here is derived from an EMBL/GenBank/DDBJ whole genome shotgun (WGS) entry which is preliminary data.</text>
</comment>
<feature type="region of interest" description="Disordered" evidence="1">
    <location>
        <begin position="114"/>
        <end position="139"/>
    </location>
</feature>